<accession>X0URQ7</accession>
<dbReference type="EMBL" id="BARS01029783">
    <property type="protein sequence ID" value="GAG08504.1"/>
    <property type="molecule type" value="Genomic_DNA"/>
</dbReference>
<gene>
    <name evidence="1" type="ORF">S01H1_46508</name>
</gene>
<organism evidence="1">
    <name type="scientific">marine sediment metagenome</name>
    <dbReference type="NCBI Taxonomy" id="412755"/>
    <lineage>
        <taxon>unclassified sequences</taxon>
        <taxon>metagenomes</taxon>
        <taxon>ecological metagenomes</taxon>
    </lineage>
</organism>
<evidence type="ECO:0000313" key="1">
    <source>
        <dbReference type="EMBL" id="GAG08504.1"/>
    </source>
</evidence>
<dbReference type="SUPFAM" id="SSF48239">
    <property type="entry name" value="Terpenoid cyclases/Protein prenyltransferases"/>
    <property type="match status" value="1"/>
</dbReference>
<proteinExistence type="predicted"/>
<name>X0URQ7_9ZZZZ</name>
<protein>
    <recommendedName>
        <fullName evidence="2">Prenyltransferase</fullName>
    </recommendedName>
</protein>
<comment type="caution">
    <text evidence="1">The sequence shown here is derived from an EMBL/GenBank/DDBJ whole genome shotgun (WGS) entry which is preliminary data.</text>
</comment>
<reference evidence="1" key="1">
    <citation type="journal article" date="2014" name="Front. Microbiol.">
        <title>High frequency of phylogenetically diverse reductive dehalogenase-homologous genes in deep subseafloor sedimentary metagenomes.</title>
        <authorList>
            <person name="Kawai M."/>
            <person name="Futagami T."/>
            <person name="Toyoda A."/>
            <person name="Takaki Y."/>
            <person name="Nishi S."/>
            <person name="Hori S."/>
            <person name="Arai W."/>
            <person name="Tsubouchi T."/>
            <person name="Morono Y."/>
            <person name="Uchiyama I."/>
            <person name="Ito T."/>
            <person name="Fujiyama A."/>
            <person name="Inagaki F."/>
            <person name="Takami H."/>
        </authorList>
    </citation>
    <scope>NUCLEOTIDE SEQUENCE</scope>
    <source>
        <strain evidence="1">Expedition CK06-06</strain>
    </source>
</reference>
<dbReference type="AlphaFoldDB" id="X0URQ7"/>
<dbReference type="InterPro" id="IPR008930">
    <property type="entry name" value="Terpenoid_cyclase/PrenylTrfase"/>
</dbReference>
<sequence length="130" mass="14708">SQNPDGGFRYMLNTGGSAFARSAAGVAALQYAGIYQGEEIEHGLQYVLRFRPPVDQHVGHYFYGHYYAAQAMFLAGEQHWREWYPAISDELLREQSPEGHWQGQAGTEYGTAMALIILQMPNRLLPIFQK</sequence>
<evidence type="ECO:0008006" key="2">
    <source>
        <dbReference type="Google" id="ProtNLM"/>
    </source>
</evidence>
<feature type="non-terminal residue" evidence="1">
    <location>
        <position position="1"/>
    </location>
</feature>